<name>A0ABN9Y711_9DINO</name>
<dbReference type="SUPFAM" id="SSF52799">
    <property type="entry name" value="(Phosphotyrosine protein) phosphatases II"/>
    <property type="match status" value="1"/>
</dbReference>
<feature type="non-terminal residue" evidence="1">
    <location>
        <position position="182"/>
    </location>
</feature>
<gene>
    <name evidence="1" type="ORF">PCOR1329_LOCUS83077</name>
</gene>
<evidence type="ECO:0000313" key="2">
    <source>
        <dbReference type="Proteomes" id="UP001189429"/>
    </source>
</evidence>
<dbReference type="Gene3D" id="3.90.190.10">
    <property type="entry name" value="Protein tyrosine phosphatase superfamily"/>
    <property type="match status" value="1"/>
</dbReference>
<dbReference type="PANTHER" id="PTHR12305">
    <property type="entry name" value="PHOSPHATASE WITH HOMOLOGY TO TENSIN"/>
    <property type="match status" value="1"/>
</dbReference>
<accession>A0ABN9Y711</accession>
<dbReference type="PANTHER" id="PTHR12305:SF94">
    <property type="entry name" value="PHOSPHATIDYLINOSITOL-3,4,5-TRISPHOSPHATE 3-PHOSPHATASE"/>
    <property type="match status" value="1"/>
</dbReference>
<dbReference type="InterPro" id="IPR029021">
    <property type="entry name" value="Prot-tyrosine_phosphatase-like"/>
</dbReference>
<proteinExistence type="predicted"/>
<sequence length="182" mass="20260">MRGFGKWLQDATQSATEALAATDIMEKAKAAAQDVADAASKAAETAKAEYQRTFVDLDCQIYSVRPELRVTEFPSDDKIDRLSTRLNKDFAHRMLILNMSEKKYAVGKFSGEVIDVAFRGLPAPPMDLFMELCLSAHNWLASDPGNILVVHCFEGFSRSIVFMSCFLAFRGLSHHPVDALHE</sequence>
<dbReference type="EMBL" id="CAUYUJ010022004">
    <property type="protein sequence ID" value="CAK0908395.1"/>
    <property type="molecule type" value="Genomic_DNA"/>
</dbReference>
<dbReference type="InterPro" id="IPR051281">
    <property type="entry name" value="Dual-spec_lipid-protein_phosph"/>
</dbReference>
<protein>
    <submittedName>
        <fullName evidence="1">Uncharacterized protein</fullName>
    </submittedName>
</protein>
<dbReference type="Proteomes" id="UP001189429">
    <property type="component" value="Unassembled WGS sequence"/>
</dbReference>
<comment type="caution">
    <text evidence="1">The sequence shown here is derived from an EMBL/GenBank/DDBJ whole genome shotgun (WGS) entry which is preliminary data.</text>
</comment>
<organism evidence="1 2">
    <name type="scientific">Prorocentrum cordatum</name>
    <dbReference type="NCBI Taxonomy" id="2364126"/>
    <lineage>
        <taxon>Eukaryota</taxon>
        <taxon>Sar</taxon>
        <taxon>Alveolata</taxon>
        <taxon>Dinophyceae</taxon>
        <taxon>Prorocentrales</taxon>
        <taxon>Prorocentraceae</taxon>
        <taxon>Prorocentrum</taxon>
    </lineage>
</organism>
<keyword evidence="2" id="KW-1185">Reference proteome</keyword>
<reference evidence="1" key="1">
    <citation type="submission" date="2023-10" db="EMBL/GenBank/DDBJ databases">
        <authorList>
            <person name="Chen Y."/>
            <person name="Shah S."/>
            <person name="Dougan E. K."/>
            <person name="Thang M."/>
            <person name="Chan C."/>
        </authorList>
    </citation>
    <scope>NUCLEOTIDE SEQUENCE [LARGE SCALE GENOMIC DNA]</scope>
</reference>
<evidence type="ECO:0000313" key="1">
    <source>
        <dbReference type="EMBL" id="CAK0908395.1"/>
    </source>
</evidence>